<dbReference type="EMBL" id="APMY01000022">
    <property type="protein sequence ID" value="EOM77853.1"/>
    <property type="molecule type" value="Genomic_DNA"/>
</dbReference>
<comment type="caution">
    <text evidence="1">The sequence shown here is derived from an EMBL/GenBank/DDBJ whole genome shotgun (WGS) entry which is preliminary data.</text>
</comment>
<dbReference type="PANTHER" id="PTHR31270:SF1">
    <property type="entry name" value="GLUTAMINYL-PEPTIDE CYCLOTRANSFERASE"/>
    <property type="match status" value="1"/>
</dbReference>
<dbReference type="GO" id="GO:0016603">
    <property type="term" value="F:glutaminyl-peptide cyclotransferase activity"/>
    <property type="evidence" value="ECO:0007669"/>
    <property type="project" value="InterPro"/>
</dbReference>
<dbReference type="PANTHER" id="PTHR31270">
    <property type="entry name" value="GLUTAMINYL-PEPTIDE CYCLOTRANSFERASE"/>
    <property type="match status" value="1"/>
</dbReference>
<proteinExistence type="predicted"/>
<protein>
    <recommendedName>
        <fullName evidence="3">Glutamine cyclotransferase</fullName>
    </recommendedName>
</protein>
<dbReference type="PATRIC" id="fig|1273125.3.peg.720"/>
<accession>R7WRA2</accession>
<evidence type="ECO:0000313" key="1">
    <source>
        <dbReference type="EMBL" id="EOM77853.1"/>
    </source>
</evidence>
<evidence type="ECO:0008006" key="3">
    <source>
        <dbReference type="Google" id="ProtNLM"/>
    </source>
</evidence>
<organism evidence="1 2">
    <name type="scientific">Rhodococcus rhodnii LMG 5362</name>
    <dbReference type="NCBI Taxonomy" id="1273125"/>
    <lineage>
        <taxon>Bacteria</taxon>
        <taxon>Bacillati</taxon>
        <taxon>Actinomycetota</taxon>
        <taxon>Actinomycetes</taxon>
        <taxon>Mycobacteriales</taxon>
        <taxon>Nocardiaceae</taxon>
        <taxon>Rhodococcus</taxon>
    </lineage>
</organism>
<dbReference type="Pfam" id="PF05096">
    <property type="entry name" value="Glu_cyclase_2"/>
    <property type="match status" value="1"/>
</dbReference>
<dbReference type="Proteomes" id="UP000013525">
    <property type="component" value="Unassembled WGS sequence"/>
</dbReference>
<reference evidence="1 2" key="1">
    <citation type="journal article" date="2013" name="Genome Announc.">
        <title>Draft Genome Sequence of Rhodococcus rhodnii Strain LMG5362, a Symbiont of Rhodnius prolixus (Hemiptera, Reduviidae, Triatominae), the Principle Vector of Trypanosoma cruzi.</title>
        <authorList>
            <person name="Pachebat J.A."/>
            <person name="van Keulen G."/>
            <person name="Whitten M.M."/>
            <person name="Girdwood S."/>
            <person name="Del Sol R."/>
            <person name="Dyson P.J."/>
            <person name="Facey P.D."/>
        </authorList>
    </citation>
    <scope>NUCLEOTIDE SEQUENCE [LARGE SCALE GENOMIC DNA]</scope>
    <source>
        <strain evidence="1 2">LMG 5362</strain>
    </source>
</reference>
<sequence>MNRVSGHEETHDMRSTLGRPLRVVAATLAAVTVAGCSSDAATDAPPTPAAVHSRVEVVAEHPHDRQAFTQGLEIHDGALYEGTGLVGQSWVRATDLDSGEVRAHAYLEPPLFGEGITVTDDALWQLTWRNGLAIERDPATLDERRRVPIETEGWGVCALERSGLGDEAGASEFVTSDGTATLTFRDGESFAPTRTVDVRDADGTEVTMLNELECTPDGVYANVWQSDTIVRIDPGDGTVTETIDASSLRAALGPQPQDAPPADVLNGIAAIEGTDRFLVTGKNWPTLFEVRFVS</sequence>
<name>R7WRA2_9NOCA</name>
<keyword evidence="2" id="KW-1185">Reference proteome</keyword>
<gene>
    <name evidence="1" type="ORF">Rrhod_0746</name>
</gene>
<dbReference type="AlphaFoldDB" id="R7WRA2"/>
<dbReference type="SUPFAM" id="SSF50969">
    <property type="entry name" value="YVTN repeat-like/Quinoprotein amine dehydrogenase"/>
    <property type="match status" value="1"/>
</dbReference>
<dbReference type="InterPro" id="IPR007788">
    <property type="entry name" value="QCT"/>
</dbReference>
<dbReference type="InterPro" id="IPR011044">
    <property type="entry name" value="Quino_amine_DH_bsu"/>
</dbReference>
<evidence type="ECO:0000313" key="2">
    <source>
        <dbReference type="Proteomes" id="UP000013525"/>
    </source>
</evidence>
<dbReference type="eggNOG" id="COG3823">
    <property type="taxonomic scope" value="Bacteria"/>
</dbReference>